<dbReference type="CDD" id="cd06170">
    <property type="entry name" value="LuxR_C_like"/>
    <property type="match status" value="1"/>
</dbReference>
<dbReference type="GO" id="GO:0006355">
    <property type="term" value="P:regulation of DNA-templated transcription"/>
    <property type="evidence" value="ECO:0007669"/>
    <property type="project" value="InterPro"/>
</dbReference>
<dbReference type="CDD" id="cd17535">
    <property type="entry name" value="REC_NarL-like"/>
    <property type="match status" value="1"/>
</dbReference>
<dbReference type="PRINTS" id="PR00038">
    <property type="entry name" value="HTHLUXR"/>
</dbReference>
<dbReference type="InterPro" id="IPR001789">
    <property type="entry name" value="Sig_transdc_resp-reg_receiver"/>
</dbReference>
<evidence type="ECO:0000256" key="4">
    <source>
        <dbReference type="ARBA" id="ARBA00023163"/>
    </source>
</evidence>
<dbReference type="Pfam" id="PF00196">
    <property type="entry name" value="GerE"/>
    <property type="match status" value="1"/>
</dbReference>
<dbReference type="SMART" id="SM00421">
    <property type="entry name" value="HTH_LUXR"/>
    <property type="match status" value="1"/>
</dbReference>
<dbReference type="Gene3D" id="3.40.50.2300">
    <property type="match status" value="1"/>
</dbReference>
<dbReference type="SUPFAM" id="SSF52172">
    <property type="entry name" value="CheY-like"/>
    <property type="match status" value="1"/>
</dbReference>
<dbReference type="SUPFAM" id="SSF46894">
    <property type="entry name" value="C-terminal effector domain of the bipartite response regulators"/>
    <property type="match status" value="1"/>
</dbReference>
<accession>A0A6J5Z028</accession>
<evidence type="ECO:0000259" key="6">
    <source>
        <dbReference type="PROSITE" id="PS50110"/>
    </source>
</evidence>
<protein>
    <submittedName>
        <fullName evidence="7">Unannotated protein</fullName>
    </submittedName>
</protein>
<feature type="domain" description="HTH luxR-type" evidence="5">
    <location>
        <begin position="149"/>
        <end position="214"/>
    </location>
</feature>
<evidence type="ECO:0000256" key="2">
    <source>
        <dbReference type="ARBA" id="ARBA00023015"/>
    </source>
</evidence>
<dbReference type="GO" id="GO:0000160">
    <property type="term" value="P:phosphorelay signal transduction system"/>
    <property type="evidence" value="ECO:0007669"/>
    <property type="project" value="InterPro"/>
</dbReference>
<dbReference type="AlphaFoldDB" id="A0A6J5Z028"/>
<dbReference type="PANTHER" id="PTHR43214:SF41">
    <property type="entry name" value="NITRATE_NITRITE RESPONSE REGULATOR PROTEIN NARP"/>
    <property type="match status" value="1"/>
</dbReference>
<proteinExistence type="predicted"/>
<keyword evidence="3" id="KW-0238">DNA-binding</keyword>
<keyword evidence="2" id="KW-0805">Transcription regulation</keyword>
<organism evidence="7">
    <name type="scientific">freshwater metagenome</name>
    <dbReference type="NCBI Taxonomy" id="449393"/>
    <lineage>
        <taxon>unclassified sequences</taxon>
        <taxon>metagenomes</taxon>
        <taxon>ecological metagenomes</taxon>
    </lineage>
</organism>
<evidence type="ECO:0000313" key="7">
    <source>
        <dbReference type="EMBL" id="CAB4335824.1"/>
    </source>
</evidence>
<name>A0A6J5Z028_9ZZZZ</name>
<keyword evidence="4" id="KW-0804">Transcription</keyword>
<reference evidence="7" key="1">
    <citation type="submission" date="2020-05" db="EMBL/GenBank/DDBJ databases">
        <authorList>
            <person name="Chiriac C."/>
            <person name="Salcher M."/>
            <person name="Ghai R."/>
            <person name="Kavagutti S V."/>
        </authorList>
    </citation>
    <scope>NUCLEOTIDE SEQUENCE</scope>
</reference>
<dbReference type="InterPro" id="IPR011006">
    <property type="entry name" value="CheY-like_superfamily"/>
</dbReference>
<dbReference type="PROSITE" id="PS50043">
    <property type="entry name" value="HTH_LUXR_2"/>
    <property type="match status" value="1"/>
</dbReference>
<feature type="domain" description="Response regulatory" evidence="6">
    <location>
        <begin position="12"/>
        <end position="130"/>
    </location>
</feature>
<dbReference type="InterPro" id="IPR000792">
    <property type="entry name" value="Tscrpt_reg_LuxR_C"/>
</dbReference>
<sequence length="226" mass="24161">MSVEPGTTAKITVELSDGHAISRTALAALIAGSDDFEVTATTDGSDAAVRGAAGHHPDVIVYDPPPPLNADSVARVVERLVVASPTSAIMILTESESAVVARAALHAGAVAYMLKSDDPEDLLKAIRRAAENRPWISPRVANGIARLNRDSFSGELTSRQREIVRSIAWGFTSREIADEMHLSIRTIEAHRAKIFHKLGLASRAELVRFAYDNGLFDEAAPADEAA</sequence>
<evidence type="ECO:0000256" key="3">
    <source>
        <dbReference type="ARBA" id="ARBA00023125"/>
    </source>
</evidence>
<dbReference type="GO" id="GO:0003677">
    <property type="term" value="F:DNA binding"/>
    <property type="evidence" value="ECO:0007669"/>
    <property type="project" value="UniProtKB-KW"/>
</dbReference>
<gene>
    <name evidence="7" type="ORF">UFOPK3522_00178</name>
</gene>
<dbReference type="EMBL" id="CAESAO010000008">
    <property type="protein sequence ID" value="CAB4335824.1"/>
    <property type="molecule type" value="Genomic_DNA"/>
</dbReference>
<dbReference type="InterPro" id="IPR016032">
    <property type="entry name" value="Sig_transdc_resp-reg_C-effctor"/>
</dbReference>
<dbReference type="SMART" id="SM00448">
    <property type="entry name" value="REC"/>
    <property type="match status" value="1"/>
</dbReference>
<dbReference type="InterPro" id="IPR058245">
    <property type="entry name" value="NreC/VraR/RcsB-like_REC"/>
</dbReference>
<evidence type="ECO:0000259" key="5">
    <source>
        <dbReference type="PROSITE" id="PS50043"/>
    </source>
</evidence>
<keyword evidence="1" id="KW-0597">Phosphoprotein</keyword>
<dbReference type="InterPro" id="IPR039420">
    <property type="entry name" value="WalR-like"/>
</dbReference>
<evidence type="ECO:0000256" key="1">
    <source>
        <dbReference type="ARBA" id="ARBA00022553"/>
    </source>
</evidence>
<dbReference type="PANTHER" id="PTHR43214">
    <property type="entry name" value="TWO-COMPONENT RESPONSE REGULATOR"/>
    <property type="match status" value="1"/>
</dbReference>
<dbReference type="PROSITE" id="PS50110">
    <property type="entry name" value="RESPONSE_REGULATORY"/>
    <property type="match status" value="1"/>
</dbReference>
<dbReference type="Pfam" id="PF00072">
    <property type="entry name" value="Response_reg"/>
    <property type="match status" value="1"/>
</dbReference>